<accession>D3SLN6</accession>
<dbReference type="STRING" id="638303.Thal_1034"/>
<dbReference type="KEGG" id="tal:Thal_1034"/>
<sequence length="469" mass="53915">MISGYISSRQDLVDLVNGCLLGKNGTLDLFMGGRYISLRLEMGNITAFWDQEIQQLFPEESRPSSLLLYRLLEMLEDPQGFFTFREETSSTWTPLERPISVDELVLQLQALREEFKALMQIVMTPLAVVKVDKPFEDMNRYEGRSVLHILLTSHTDLLSGIRKLRELFGGGYLDIHQFYSPEVESSSPHLEYVLKDVEVSKVNLFTLMESLRLSKFSGLLIMRSSDGEYNLYYRKGKPVALYPYSSDLMEVLLNPDGEMRITVIGMEDSILEIFMLREVQDPLVKGLEDELVELGKVFMGMSRKGYTGLVVVHSAGKKYYNLYRKGTLTGVLVEEGGVLSWSHAPLYSRPFWVEIVQYQSVENLFFVVHLFLINLLYGVLLRRGPALSQTILTHLASSDLLMHREGNILYRRAPKEEEKEVAGFLTFLLELGHRVLGQERLEEELEVSLRPYRDVLKLLDVEEYLRLVK</sequence>
<dbReference type="RefSeq" id="WP_012992072.1">
    <property type="nucleotide sequence ID" value="NC_013894.1"/>
</dbReference>
<dbReference type="EMBL" id="CP001931">
    <property type="protein sequence ID" value="ADC89666.1"/>
    <property type="molecule type" value="Genomic_DNA"/>
</dbReference>
<gene>
    <name evidence="1" type="ordered locus">Thal_1034</name>
</gene>
<evidence type="ECO:0008006" key="3">
    <source>
        <dbReference type="Google" id="ProtNLM"/>
    </source>
</evidence>
<evidence type="ECO:0000313" key="2">
    <source>
        <dbReference type="Proteomes" id="UP000002043"/>
    </source>
</evidence>
<proteinExistence type="predicted"/>
<reference evidence="2" key="1">
    <citation type="journal article" date="2010" name="Stand. Genomic Sci.">
        <title>Complete genome sequence of Thermocrinis albus type strain (HI 11/12T).</title>
        <authorList>
            <person name="Wirth R."/>
            <person name="Sikorski J."/>
            <person name="Brambilla E."/>
            <person name="Misra M."/>
            <person name="Lapidus A."/>
            <person name="Copeland A."/>
            <person name="Nolan M."/>
            <person name="Lucas S."/>
            <person name="Chen F."/>
            <person name="Tice H."/>
            <person name="Cheng J.F."/>
            <person name="Han C."/>
            <person name="Detter J.C."/>
            <person name="Tapia R."/>
            <person name="Bruce D."/>
            <person name="Goodwin L."/>
            <person name="Pitluck S."/>
            <person name="Pati A."/>
            <person name="Anderson I."/>
            <person name="Ivanova N."/>
            <person name="Mavromatis K."/>
            <person name="Mikhailova N."/>
            <person name="Chen A."/>
            <person name="Palaniappan K."/>
            <person name="Bilek Y."/>
            <person name="Hader T."/>
            <person name="Land M."/>
            <person name="Hauser L."/>
            <person name="Chang Y.J."/>
            <person name="Jeffries C.D."/>
            <person name="Tindall B.J."/>
            <person name="Rohde M."/>
            <person name="Goker M."/>
            <person name="Bristow J."/>
            <person name="Eisen J.A."/>
            <person name="Markowitz V."/>
            <person name="Hugenholtz P."/>
            <person name="Kyrpides N.C."/>
            <person name="Klenk H.P."/>
        </authorList>
    </citation>
    <scope>NUCLEOTIDE SEQUENCE [LARGE SCALE GENOMIC DNA]</scope>
    <source>
        <strain evidence="2">DSM 14484 / JCM 11386 / HI 11/12</strain>
    </source>
</reference>
<organism evidence="1 2">
    <name type="scientific">Thermocrinis albus (strain DSM 14484 / JCM 11386 / HI 11/12)</name>
    <dbReference type="NCBI Taxonomy" id="638303"/>
    <lineage>
        <taxon>Bacteria</taxon>
        <taxon>Pseudomonadati</taxon>
        <taxon>Aquificota</taxon>
        <taxon>Aquificia</taxon>
        <taxon>Aquificales</taxon>
        <taxon>Aquificaceae</taxon>
        <taxon>Thermocrinis</taxon>
    </lineage>
</organism>
<dbReference type="AlphaFoldDB" id="D3SLN6"/>
<protein>
    <recommendedName>
        <fullName evidence="3">DUF4388 domain-containing protein</fullName>
    </recommendedName>
</protein>
<keyword evidence="2" id="KW-1185">Reference proteome</keyword>
<evidence type="ECO:0000313" key="1">
    <source>
        <dbReference type="EMBL" id="ADC89666.1"/>
    </source>
</evidence>
<dbReference type="HOGENOM" id="CLU_582574_0_0_0"/>
<dbReference type="Proteomes" id="UP000002043">
    <property type="component" value="Chromosome"/>
</dbReference>
<name>D3SLN6_THEAH</name>
<dbReference type="OrthoDB" id="9359at2"/>